<accession>A0A1U9MGC9</accession>
<evidence type="ECO:0000313" key="1">
    <source>
        <dbReference type="EMBL" id="AQT46732.1"/>
    </source>
</evidence>
<gene>
    <name evidence="1" type="ORF">BBC0122_006030</name>
</gene>
<dbReference type="KEGG" id="bapi:BBC0122_006030"/>
<dbReference type="OrthoDB" id="9790745at2"/>
<dbReference type="Proteomes" id="UP000189632">
    <property type="component" value="Chromosome"/>
</dbReference>
<name>A0A1U9MGC9_9HYPH</name>
<proteinExistence type="predicted"/>
<dbReference type="InterPro" id="IPR052552">
    <property type="entry name" value="YeaO-like"/>
</dbReference>
<dbReference type="RefSeq" id="WP_077994457.1">
    <property type="nucleotide sequence ID" value="NZ_JACFOL010000001.1"/>
</dbReference>
<dbReference type="AlphaFoldDB" id="A0A1U9MGC9"/>
<reference evidence="1 2" key="1">
    <citation type="submission" date="2016-11" db="EMBL/GenBank/DDBJ databases">
        <title>Comparative genomics of Bartonella apis.</title>
        <authorList>
            <person name="Engel P."/>
        </authorList>
    </citation>
    <scope>NUCLEOTIDE SEQUENCE [LARGE SCALE GENOMIC DNA]</scope>
    <source>
        <strain evidence="1 2">BBC0122</strain>
    </source>
</reference>
<evidence type="ECO:0000313" key="2">
    <source>
        <dbReference type="Proteomes" id="UP000189632"/>
    </source>
</evidence>
<dbReference type="Pfam" id="PF22752">
    <property type="entry name" value="DUF488-N3i"/>
    <property type="match status" value="1"/>
</dbReference>
<sequence>MKITIKRVYEPYSEDDGWRVLIDRLWPRGLSREKAHLDDWQKEFAPSNDLRHWFNHDVSKWEEFKSRYITELDGQSQAIGQYLSSLEKHPRVTLLYAAHDEKHNNAVVFLNYLENRIFRD</sequence>
<keyword evidence="2" id="KW-1185">Reference proteome</keyword>
<dbReference type="EMBL" id="CP015625">
    <property type="protein sequence ID" value="AQT46732.1"/>
    <property type="molecule type" value="Genomic_DNA"/>
</dbReference>
<protein>
    <submittedName>
        <fullName evidence="1">Uncharacterized conserved protein YeaO, DUF488 family</fullName>
    </submittedName>
</protein>
<organism evidence="1 2">
    <name type="scientific">Bartonella choladocola</name>
    <dbReference type="NCBI Taxonomy" id="2750995"/>
    <lineage>
        <taxon>Bacteria</taxon>
        <taxon>Pseudomonadati</taxon>
        <taxon>Pseudomonadota</taxon>
        <taxon>Alphaproteobacteria</taxon>
        <taxon>Hyphomicrobiales</taxon>
        <taxon>Bartonellaceae</taxon>
        <taxon>Bartonella</taxon>
    </lineage>
</organism>
<dbReference type="PANTHER" id="PTHR36849:SF1">
    <property type="entry name" value="CYTOPLASMIC PROTEIN"/>
    <property type="match status" value="1"/>
</dbReference>
<dbReference type="PANTHER" id="PTHR36849">
    <property type="entry name" value="CYTOPLASMIC PROTEIN-RELATED"/>
    <property type="match status" value="1"/>
</dbReference>